<dbReference type="EMBL" id="POSP01000001">
    <property type="protein sequence ID" value="PND39864.1"/>
    <property type="molecule type" value="Genomic_DNA"/>
</dbReference>
<dbReference type="PROSITE" id="PS00086">
    <property type="entry name" value="CYTOCHROME_P450"/>
    <property type="match status" value="1"/>
</dbReference>
<dbReference type="InterPro" id="IPR036396">
    <property type="entry name" value="Cyt_P450_sf"/>
</dbReference>
<dbReference type="GO" id="GO:0004497">
    <property type="term" value="F:monooxygenase activity"/>
    <property type="evidence" value="ECO:0007669"/>
    <property type="project" value="InterPro"/>
</dbReference>
<dbReference type="RefSeq" id="WP_102766002.1">
    <property type="nucleotide sequence ID" value="NZ_POSP01000001.1"/>
</dbReference>
<dbReference type="GO" id="GO:0020037">
    <property type="term" value="F:heme binding"/>
    <property type="evidence" value="ECO:0007669"/>
    <property type="project" value="InterPro"/>
</dbReference>
<reference evidence="2 3" key="1">
    <citation type="submission" date="2018-01" db="EMBL/GenBank/DDBJ databases">
        <title>Draft genome sequence of Paucibacter aquatile CR182 isolated from freshwater of the Nakdong River.</title>
        <authorList>
            <person name="Choi A."/>
            <person name="Chung E.J."/>
        </authorList>
    </citation>
    <scope>NUCLEOTIDE SEQUENCE [LARGE SCALE GENOMIC DNA]</scope>
    <source>
        <strain evidence="2 3">CR182</strain>
    </source>
</reference>
<dbReference type="OrthoDB" id="4168525at2"/>
<sequence>MAAQDCKRFDFDPILQAHVIAGPDLLRQALRHPDLGVRPPDQPLPPALQGRRFGAIYGQWLRMREDPARNAERQALEQALTALDRRVLQAEAQHQARLALSQSWEAWQWSSLPASLAAMLGVPMSSAADQASLRQQLQALAQALRPEAGPRELDAADQACEALTQGLGRQGPAPLWRGLSLPNWDAAAQAIGLLWQSHEAGAGLLGQALLAGAGHEAELLRLAQSPGVIQHTRRWALHDCRLGDSYLPRGTALLLRLACEPAEPGAGLSFGHGRHQCPGQELALLMAQATLGVARQALAQGIAPPSWQGHHALAHARVPRLADRADRAESLVLADAKLPTERAPTPSTTAQESRP</sequence>
<protein>
    <recommendedName>
        <fullName evidence="4">Cytochrome P450</fullName>
    </recommendedName>
</protein>
<dbReference type="GO" id="GO:0005506">
    <property type="term" value="F:iron ion binding"/>
    <property type="evidence" value="ECO:0007669"/>
    <property type="project" value="InterPro"/>
</dbReference>
<comment type="caution">
    <text evidence="2">The sequence shown here is derived from an EMBL/GenBank/DDBJ whole genome shotgun (WGS) entry which is preliminary data.</text>
</comment>
<accession>A0A2N8L2C7</accession>
<gene>
    <name evidence="2" type="ORF">C1O66_00140</name>
</gene>
<proteinExistence type="predicted"/>
<keyword evidence="3" id="KW-1185">Reference proteome</keyword>
<name>A0A2N8L2C7_9BURK</name>
<feature type="compositionally biased region" description="Polar residues" evidence="1">
    <location>
        <begin position="345"/>
        <end position="355"/>
    </location>
</feature>
<evidence type="ECO:0000313" key="2">
    <source>
        <dbReference type="EMBL" id="PND39864.1"/>
    </source>
</evidence>
<evidence type="ECO:0000256" key="1">
    <source>
        <dbReference type="SAM" id="MobiDB-lite"/>
    </source>
</evidence>
<dbReference type="InterPro" id="IPR017972">
    <property type="entry name" value="Cyt_P450_CS"/>
</dbReference>
<dbReference type="GO" id="GO:0016705">
    <property type="term" value="F:oxidoreductase activity, acting on paired donors, with incorporation or reduction of molecular oxygen"/>
    <property type="evidence" value="ECO:0007669"/>
    <property type="project" value="InterPro"/>
</dbReference>
<feature type="region of interest" description="Disordered" evidence="1">
    <location>
        <begin position="332"/>
        <end position="355"/>
    </location>
</feature>
<evidence type="ECO:0008006" key="4">
    <source>
        <dbReference type="Google" id="ProtNLM"/>
    </source>
</evidence>
<dbReference type="SUPFAM" id="SSF48264">
    <property type="entry name" value="Cytochrome P450"/>
    <property type="match status" value="1"/>
</dbReference>
<dbReference type="Gene3D" id="1.10.630.10">
    <property type="entry name" value="Cytochrome P450"/>
    <property type="match status" value="1"/>
</dbReference>
<evidence type="ECO:0000313" key="3">
    <source>
        <dbReference type="Proteomes" id="UP000235916"/>
    </source>
</evidence>
<organism evidence="2 3">
    <name type="scientific">Kinneretia aquatilis</name>
    <dbReference type="NCBI Taxonomy" id="2070761"/>
    <lineage>
        <taxon>Bacteria</taxon>
        <taxon>Pseudomonadati</taxon>
        <taxon>Pseudomonadota</taxon>
        <taxon>Betaproteobacteria</taxon>
        <taxon>Burkholderiales</taxon>
        <taxon>Sphaerotilaceae</taxon>
        <taxon>Roseateles</taxon>
    </lineage>
</organism>
<dbReference type="Proteomes" id="UP000235916">
    <property type="component" value="Unassembled WGS sequence"/>
</dbReference>
<dbReference type="AlphaFoldDB" id="A0A2N8L2C7"/>